<keyword evidence="3 6" id="KW-0812">Transmembrane</keyword>
<dbReference type="PANTHER" id="PTHR31123">
    <property type="entry name" value="ACCUMULATION OF DYADS PROTEIN 2-RELATED"/>
    <property type="match status" value="1"/>
</dbReference>
<dbReference type="GO" id="GO:0015123">
    <property type="term" value="F:acetate transmembrane transporter activity"/>
    <property type="evidence" value="ECO:0007669"/>
    <property type="project" value="TreeGrafter"/>
</dbReference>
<dbReference type="OrthoDB" id="3648309at2759"/>
<feature type="transmembrane region" description="Helical" evidence="6">
    <location>
        <begin position="98"/>
        <end position="122"/>
    </location>
</feature>
<keyword evidence="5 6" id="KW-0472">Membrane</keyword>
<dbReference type="GeneID" id="36322321"/>
<dbReference type="AlphaFoldDB" id="A0A1X6NHT9"/>
<proteinExistence type="inferred from homology"/>
<dbReference type="PANTHER" id="PTHR31123:SF1">
    <property type="entry name" value="ACCUMULATION OF DYADS PROTEIN 2-RELATED"/>
    <property type="match status" value="1"/>
</dbReference>
<sequence length="229" mass="24191">MSSIEKAESGEIAEVSALPPHQALGPSTAQFRKLGNPGPLGLFAFASTTLLLSFINVSARGITVANAVVGMALFVGGLAQFIAGMWEFACANTFGATAFTMFGGFWMSYATILIPGSGIAAAYESNPVEFNNAVGLYLFMWFIITFLLFIGSLRTNIGMAALFFFLTLTFLMLGIGNMVPSTSAATIKAGGAIGIITAFIAFYVGTAQLLVRETSWFTLPLGGIPQRLH</sequence>
<keyword evidence="4 6" id="KW-1133">Transmembrane helix</keyword>
<feature type="transmembrane region" description="Helical" evidence="6">
    <location>
        <begin position="134"/>
        <end position="153"/>
    </location>
</feature>
<name>A0A1X6NHT9_9APHY</name>
<dbReference type="InterPro" id="IPR051633">
    <property type="entry name" value="AceTr"/>
</dbReference>
<keyword evidence="8" id="KW-1185">Reference proteome</keyword>
<dbReference type="STRING" id="670580.A0A1X6NHT9"/>
<evidence type="ECO:0000256" key="3">
    <source>
        <dbReference type="ARBA" id="ARBA00022692"/>
    </source>
</evidence>
<feature type="transmembrane region" description="Helical" evidence="6">
    <location>
        <begin position="40"/>
        <end position="57"/>
    </location>
</feature>
<dbReference type="NCBIfam" id="NF038013">
    <property type="entry name" value="AceTr_1"/>
    <property type="match status" value="1"/>
</dbReference>
<evidence type="ECO:0000313" key="8">
    <source>
        <dbReference type="Proteomes" id="UP000194127"/>
    </source>
</evidence>
<evidence type="ECO:0000256" key="1">
    <source>
        <dbReference type="ARBA" id="ARBA00004141"/>
    </source>
</evidence>
<dbReference type="InterPro" id="IPR000791">
    <property type="entry name" value="Gpr1/Fun34/SatP-like"/>
</dbReference>
<gene>
    <name evidence="7" type="ORF">POSPLADRAFT_1038335</name>
</gene>
<evidence type="ECO:0000313" key="7">
    <source>
        <dbReference type="EMBL" id="OSX68185.1"/>
    </source>
</evidence>
<evidence type="ECO:0000256" key="2">
    <source>
        <dbReference type="ARBA" id="ARBA00005587"/>
    </source>
</evidence>
<comment type="similarity">
    <text evidence="2">Belongs to the acetate uptake transporter (AceTr) (TC 2.A.96) family.</text>
</comment>
<dbReference type="RefSeq" id="XP_024344979.1">
    <property type="nucleotide sequence ID" value="XM_024477371.1"/>
</dbReference>
<protein>
    <submittedName>
        <fullName evidence="7">Uncharacterized protein</fullName>
    </submittedName>
</protein>
<dbReference type="Pfam" id="PF01184">
    <property type="entry name" value="Gpr1_Fun34_YaaH"/>
    <property type="match status" value="1"/>
</dbReference>
<feature type="transmembrane region" description="Helical" evidence="6">
    <location>
        <begin position="64"/>
        <end position="86"/>
    </location>
</feature>
<dbReference type="Proteomes" id="UP000194127">
    <property type="component" value="Unassembled WGS sequence"/>
</dbReference>
<organism evidence="7 8">
    <name type="scientific">Postia placenta MAD-698-R-SB12</name>
    <dbReference type="NCBI Taxonomy" id="670580"/>
    <lineage>
        <taxon>Eukaryota</taxon>
        <taxon>Fungi</taxon>
        <taxon>Dikarya</taxon>
        <taxon>Basidiomycota</taxon>
        <taxon>Agaricomycotina</taxon>
        <taxon>Agaricomycetes</taxon>
        <taxon>Polyporales</taxon>
        <taxon>Adustoporiaceae</taxon>
        <taxon>Rhodonia</taxon>
    </lineage>
</organism>
<comment type="subcellular location">
    <subcellularLocation>
        <location evidence="1">Membrane</location>
        <topology evidence="1">Multi-pass membrane protein</topology>
    </subcellularLocation>
</comment>
<feature type="transmembrane region" description="Helical" evidence="6">
    <location>
        <begin position="159"/>
        <end position="179"/>
    </location>
</feature>
<evidence type="ECO:0000256" key="6">
    <source>
        <dbReference type="SAM" id="Phobius"/>
    </source>
</evidence>
<dbReference type="GO" id="GO:0005886">
    <property type="term" value="C:plasma membrane"/>
    <property type="evidence" value="ECO:0007669"/>
    <property type="project" value="TreeGrafter"/>
</dbReference>
<evidence type="ECO:0000256" key="4">
    <source>
        <dbReference type="ARBA" id="ARBA00022989"/>
    </source>
</evidence>
<feature type="transmembrane region" description="Helical" evidence="6">
    <location>
        <begin position="191"/>
        <end position="211"/>
    </location>
</feature>
<evidence type="ECO:0000256" key="5">
    <source>
        <dbReference type="ARBA" id="ARBA00023136"/>
    </source>
</evidence>
<reference evidence="7 8" key="1">
    <citation type="submission" date="2017-04" db="EMBL/GenBank/DDBJ databases">
        <title>Genome Sequence of the Model Brown-Rot Fungus Postia placenta SB12.</title>
        <authorList>
            <consortium name="DOE Joint Genome Institute"/>
            <person name="Gaskell J."/>
            <person name="Kersten P."/>
            <person name="Larrondo L.F."/>
            <person name="Canessa P."/>
            <person name="Martinez D."/>
            <person name="Hibbett D."/>
            <person name="Schmoll M."/>
            <person name="Kubicek C.P."/>
            <person name="Martinez A.T."/>
            <person name="Yadav J."/>
            <person name="Master E."/>
            <person name="Magnuson J.K."/>
            <person name="James T."/>
            <person name="Yaver D."/>
            <person name="Berka R."/>
            <person name="Labutti K."/>
            <person name="Lipzen A."/>
            <person name="Aerts A."/>
            <person name="Barry K."/>
            <person name="Henrissat B."/>
            <person name="Blanchette R."/>
            <person name="Grigoriev I."/>
            <person name="Cullen D."/>
        </authorList>
    </citation>
    <scope>NUCLEOTIDE SEQUENCE [LARGE SCALE GENOMIC DNA]</scope>
    <source>
        <strain evidence="7 8">MAD-698-R-SB12</strain>
    </source>
</reference>
<accession>A0A1X6NHT9</accession>
<dbReference type="EMBL" id="KZ110591">
    <property type="protein sequence ID" value="OSX68185.1"/>
    <property type="molecule type" value="Genomic_DNA"/>
</dbReference>